<keyword evidence="1" id="KW-0732">Signal</keyword>
<name>A0ABY4HMI7_9FLAO</name>
<feature type="signal peptide" evidence="1">
    <location>
        <begin position="1"/>
        <end position="19"/>
    </location>
</feature>
<dbReference type="Proteomes" id="UP000830454">
    <property type="component" value="Chromosome"/>
</dbReference>
<accession>A0ABY4HMI7</accession>
<proteinExistence type="predicted"/>
<gene>
    <name evidence="3" type="ORF">LXD69_16100</name>
</gene>
<feature type="domain" description="Trimeric autotransporter adhesin YadA-like head" evidence="2">
    <location>
        <begin position="171"/>
        <end position="193"/>
    </location>
</feature>
<protein>
    <recommendedName>
        <fullName evidence="2">Trimeric autotransporter adhesin YadA-like head domain-containing protein</fullName>
    </recommendedName>
</protein>
<dbReference type="Pfam" id="PF05658">
    <property type="entry name" value="YadA_head"/>
    <property type="match status" value="4"/>
</dbReference>
<reference evidence="3" key="2">
    <citation type="submission" date="2022-04" db="EMBL/GenBank/DDBJ databases">
        <title>Complete Genome Sequence of Flavobacterium sediminilitoris YSM-43, Isolated from a Tidal Sediment.</title>
        <authorList>
            <person name="Lee P.A."/>
        </authorList>
    </citation>
    <scope>NUCLEOTIDE SEQUENCE</scope>
    <source>
        <strain evidence="3">YSM-43</strain>
    </source>
</reference>
<evidence type="ECO:0000313" key="3">
    <source>
        <dbReference type="EMBL" id="UOX33542.1"/>
    </source>
</evidence>
<feature type="domain" description="Trimeric autotransporter adhesin YadA-like head" evidence="2">
    <location>
        <begin position="142"/>
        <end position="164"/>
    </location>
</feature>
<dbReference type="Gene3D" id="2.150.10.10">
    <property type="entry name" value="Serralysin-like metalloprotease, C-terminal"/>
    <property type="match status" value="1"/>
</dbReference>
<dbReference type="SUPFAM" id="SSF101967">
    <property type="entry name" value="Adhesin YadA, collagen-binding domain"/>
    <property type="match status" value="1"/>
</dbReference>
<evidence type="ECO:0000259" key="2">
    <source>
        <dbReference type="Pfam" id="PF05658"/>
    </source>
</evidence>
<dbReference type="Gene3D" id="2.60.40.4050">
    <property type="match status" value="1"/>
</dbReference>
<dbReference type="EMBL" id="CP090145">
    <property type="protein sequence ID" value="UOX33542.1"/>
    <property type="molecule type" value="Genomic_DNA"/>
</dbReference>
<dbReference type="RefSeq" id="WP_246916133.1">
    <property type="nucleotide sequence ID" value="NZ_CP090145.1"/>
</dbReference>
<dbReference type="CDD" id="cd12820">
    <property type="entry name" value="LbR_YadA-like"/>
    <property type="match status" value="1"/>
</dbReference>
<evidence type="ECO:0000256" key="1">
    <source>
        <dbReference type="SAM" id="SignalP"/>
    </source>
</evidence>
<organism evidence="3 4">
    <name type="scientific">Flavobacterium sediminilitoris</name>
    <dbReference type="NCBI Taxonomy" id="2024526"/>
    <lineage>
        <taxon>Bacteria</taxon>
        <taxon>Pseudomonadati</taxon>
        <taxon>Bacteroidota</taxon>
        <taxon>Flavobacteriia</taxon>
        <taxon>Flavobacteriales</taxon>
        <taxon>Flavobacteriaceae</taxon>
        <taxon>Flavobacterium</taxon>
    </lineage>
</organism>
<reference evidence="3" key="1">
    <citation type="submission" date="2021-12" db="EMBL/GenBank/DDBJ databases">
        <authorList>
            <person name="Cha I.-T."/>
            <person name="Lee K.-E."/>
            <person name="Park S.-J."/>
        </authorList>
    </citation>
    <scope>NUCLEOTIDE SEQUENCE</scope>
    <source>
        <strain evidence="3">YSM-43</strain>
    </source>
</reference>
<keyword evidence="4" id="KW-1185">Reference proteome</keyword>
<sequence length="432" mass="45000">MKKTLLLTIAFCFSRFLFSQVGIGTTSPDVSSALDIKSNNSGLLIPRVNLLSSTDKTTISNPAISLLVYNTSTISDVTPGFYYWDTVWKKMNNAAGAIGTTSGWAFNGNTLTTGSEYLGTNNYHSLAFKINNSSFGRFHPNGGISIGRGSTSNDEHSIAIGTSANSSASNEAIAIGRNSSASGYRSVALGFNSSSSNNNSIALGNFSTASGEQATAIGTGATSSGQNATAIGYQATASQANSIILGNSTSSNNKIGIGTNSPDERLHVNGSIKIVDGNQGLGKVLVSNESGKASWADLNDLKLYGEIYKNSSSVLSSGAINLGTNGVSNGMSLNASSIQVQKTGLYRISYTVSLRKSSGSAIHPEFYLGIYGTEIPGTRTYSTISGNDTRTVSLVKLVNLTAYEAVSIYSSLSNTNTNLLANGCSLVIELIK</sequence>
<feature type="chain" id="PRO_5046643106" description="Trimeric autotransporter adhesin YadA-like head domain-containing protein" evidence="1">
    <location>
        <begin position="20"/>
        <end position="432"/>
    </location>
</feature>
<feature type="domain" description="Trimeric autotransporter adhesin YadA-like head" evidence="2">
    <location>
        <begin position="224"/>
        <end position="243"/>
    </location>
</feature>
<evidence type="ECO:0000313" key="4">
    <source>
        <dbReference type="Proteomes" id="UP000830454"/>
    </source>
</evidence>
<feature type="domain" description="Trimeric autotransporter adhesin YadA-like head" evidence="2">
    <location>
        <begin position="196"/>
        <end position="221"/>
    </location>
</feature>
<dbReference type="InterPro" id="IPR011049">
    <property type="entry name" value="Serralysin-like_metalloprot_C"/>
</dbReference>
<dbReference type="InterPro" id="IPR008640">
    <property type="entry name" value="Adhesin_Head_dom"/>
</dbReference>